<keyword evidence="2" id="KW-1185">Reference proteome</keyword>
<accession>A0ABR9CKQ3</accession>
<dbReference type="PIRSF" id="PIRSF016624">
    <property type="entry name" value="Mu_prophg_I"/>
    <property type="match status" value="1"/>
</dbReference>
<dbReference type="EMBL" id="JACYXI010000002">
    <property type="protein sequence ID" value="MBD8890907.1"/>
    <property type="molecule type" value="Genomic_DNA"/>
</dbReference>
<dbReference type="RefSeq" id="WP_192147049.1">
    <property type="nucleotide sequence ID" value="NZ_JACYXI010000002.1"/>
</dbReference>
<proteinExistence type="predicted"/>
<protein>
    <recommendedName>
        <fullName evidence="3">Phage I-like protein</fullName>
    </recommendedName>
</protein>
<evidence type="ECO:0008006" key="3">
    <source>
        <dbReference type="Google" id="ProtNLM"/>
    </source>
</evidence>
<organism evidence="1 2">
    <name type="scientific">Roseibium litorale</name>
    <dbReference type="NCBI Taxonomy" id="2803841"/>
    <lineage>
        <taxon>Bacteria</taxon>
        <taxon>Pseudomonadati</taxon>
        <taxon>Pseudomonadota</taxon>
        <taxon>Alphaproteobacteria</taxon>
        <taxon>Hyphomicrobiales</taxon>
        <taxon>Stappiaceae</taxon>
        <taxon>Roseibium</taxon>
    </lineage>
</organism>
<dbReference type="InterPro" id="IPR012106">
    <property type="entry name" value="Phage_Mu_Gp1"/>
</dbReference>
<evidence type="ECO:0000313" key="1">
    <source>
        <dbReference type="EMBL" id="MBD8890907.1"/>
    </source>
</evidence>
<sequence>MKTTRPIAAIAKGLNAEDGSLPDWIELLPAGERITGYDGRSWLNDRPQDLLSRFERRPSPLPIDFEHGTEAEPDGKAKDIAGHIVELEIRDGGSVWGRAEWSTLGADKVSSRQYRYISPAFYYEIDSGRILELTSAALTVDPNLSLTALNRRGASLPETERESTMDKEKRRALCCTLGLADEASDDAIMTAVASLKDGKAKAENAAQMPDVQKFVPRADYDKVVGERDTALNTIKRSGEAEIEALIDQAAQEGRIAPASKDYHLAACKASPDGLKNFKAFIEAAPVLDLAQNSGLDRADPAKGKAVLSADEKKVAAQLGLSEEDFAKSLAEDRKGDS</sequence>
<reference evidence="1 2" key="2">
    <citation type="journal article" date="2021" name="Int. J. Syst. Evol. Microbiol.">
        <title>Roseibium litorale sp. nov., isolated from a tidal flat sediment and proposal for the reclassification of Labrenzia polysiphoniae as Roseibium polysiphoniae comb. nov.</title>
        <authorList>
            <person name="Liu Y."/>
            <person name="Pei T."/>
            <person name="Du J."/>
            <person name="Chao M."/>
            <person name="Deng M.R."/>
            <person name="Zhu H."/>
        </authorList>
    </citation>
    <scope>NUCLEOTIDE SEQUENCE [LARGE SCALE GENOMIC DNA]</scope>
    <source>
        <strain evidence="1 2">4C16A</strain>
    </source>
</reference>
<evidence type="ECO:0000313" key="2">
    <source>
        <dbReference type="Proteomes" id="UP000632063"/>
    </source>
</evidence>
<comment type="caution">
    <text evidence="1">The sequence shown here is derived from an EMBL/GenBank/DDBJ whole genome shotgun (WGS) entry which is preliminary data.</text>
</comment>
<reference evidence="2" key="1">
    <citation type="submission" date="2020-09" db="EMBL/GenBank/DDBJ databases">
        <title>The genome sequence of strain Labrenzia suaedae 4C16A.</title>
        <authorList>
            <person name="Liu Y."/>
        </authorList>
    </citation>
    <scope>NUCLEOTIDE SEQUENCE [LARGE SCALE GENOMIC DNA]</scope>
    <source>
        <strain evidence="2">4C16A</strain>
    </source>
</reference>
<dbReference type="Pfam" id="PF10123">
    <property type="entry name" value="Mu-like_Pro"/>
    <property type="match status" value="1"/>
</dbReference>
<name>A0ABR9CKQ3_9HYPH</name>
<gene>
    <name evidence="1" type="ORF">IG616_05075</name>
</gene>
<dbReference type="Proteomes" id="UP000632063">
    <property type="component" value="Unassembled WGS sequence"/>
</dbReference>